<keyword evidence="11" id="KW-0698">rRNA processing</keyword>
<dbReference type="InterPro" id="IPR000999">
    <property type="entry name" value="RNase_III_dom"/>
</dbReference>
<dbReference type="GO" id="GO:0006397">
    <property type="term" value="P:mRNA processing"/>
    <property type="evidence" value="ECO:0007669"/>
    <property type="project" value="UniProtKB-UniRule"/>
</dbReference>
<dbReference type="SMART" id="SM00358">
    <property type="entry name" value="DSRM"/>
    <property type="match status" value="1"/>
</dbReference>
<keyword evidence="11" id="KW-0699">rRNA-binding</keyword>
<evidence type="ECO:0000256" key="4">
    <source>
        <dbReference type="ARBA" id="ARBA00022722"/>
    </source>
</evidence>
<dbReference type="EMBL" id="AP018161">
    <property type="protein sequence ID" value="BBA85149.1"/>
    <property type="molecule type" value="Genomic_DNA"/>
</dbReference>
<dbReference type="Pfam" id="PF14622">
    <property type="entry name" value="Ribonucleas_3_3"/>
    <property type="match status" value="1"/>
</dbReference>
<dbReference type="NCBIfam" id="TIGR02191">
    <property type="entry name" value="RNaseIII"/>
    <property type="match status" value="1"/>
</dbReference>
<dbReference type="GO" id="GO:0006364">
    <property type="term" value="P:rRNA processing"/>
    <property type="evidence" value="ECO:0007669"/>
    <property type="project" value="UniProtKB-UniRule"/>
</dbReference>
<dbReference type="HAMAP" id="MF_00104">
    <property type="entry name" value="RNase_III"/>
    <property type="match status" value="1"/>
</dbReference>
<comment type="cofactor">
    <cofactor evidence="11">
        <name>Mg(2+)</name>
        <dbReference type="ChEBI" id="CHEBI:18420"/>
    </cofactor>
</comment>
<feature type="binding site" evidence="11">
    <location>
        <position position="116"/>
    </location>
    <ligand>
        <name>Mg(2+)</name>
        <dbReference type="ChEBI" id="CHEBI:18420"/>
    </ligand>
</feature>
<dbReference type="Proteomes" id="UP000289537">
    <property type="component" value="Chromosome"/>
</dbReference>
<evidence type="ECO:0000256" key="8">
    <source>
        <dbReference type="ARBA" id="ARBA00022842"/>
    </source>
</evidence>
<feature type="domain" description="RNase III" evidence="13">
    <location>
        <begin position="15"/>
        <end position="127"/>
    </location>
</feature>
<evidence type="ECO:0000256" key="11">
    <source>
        <dbReference type="HAMAP-Rule" id="MF_00104"/>
    </source>
</evidence>
<keyword evidence="4 11" id="KW-0540">Nuclease</keyword>
<protein>
    <recommendedName>
        <fullName evidence="11">Ribonuclease 3</fullName>
        <ecNumber evidence="11">3.1.26.3</ecNumber>
    </recommendedName>
    <alternativeName>
        <fullName evidence="11">Ribonuclease III</fullName>
        <shortName evidence="11">RNase III</shortName>
    </alternativeName>
</protein>
<dbReference type="KEGG" id="eor:NARRFE1_02140"/>
<keyword evidence="6 11" id="KW-0255">Endonuclease</keyword>
<feature type="domain" description="DRBM" evidence="12">
    <location>
        <begin position="156"/>
        <end position="226"/>
    </location>
</feature>
<dbReference type="GO" id="GO:0004525">
    <property type="term" value="F:ribonuclease III activity"/>
    <property type="evidence" value="ECO:0007669"/>
    <property type="project" value="UniProtKB-UniRule"/>
</dbReference>
<comment type="subcellular location">
    <subcellularLocation>
        <location evidence="11">Cytoplasm</location>
    </subcellularLocation>
</comment>
<name>A0A2Z5TPM1_9GAMM</name>
<feature type="binding site" evidence="11">
    <location>
        <position position="43"/>
    </location>
    <ligand>
        <name>Mg(2+)</name>
        <dbReference type="ChEBI" id="CHEBI:18420"/>
    </ligand>
</feature>
<keyword evidence="8 11" id="KW-0460">Magnesium</keyword>
<dbReference type="InterPro" id="IPR014720">
    <property type="entry name" value="dsRBD_dom"/>
</dbReference>
<dbReference type="OrthoDB" id="9805026at2"/>
<keyword evidence="9 11" id="KW-0694">RNA-binding</keyword>
<keyword evidence="11" id="KW-0819">tRNA processing</keyword>
<dbReference type="GO" id="GO:0046872">
    <property type="term" value="F:metal ion binding"/>
    <property type="evidence" value="ECO:0007669"/>
    <property type="project" value="UniProtKB-KW"/>
</dbReference>
<proteinExistence type="inferred from homology"/>
<evidence type="ECO:0000256" key="3">
    <source>
        <dbReference type="ARBA" id="ARBA00022664"/>
    </source>
</evidence>
<dbReference type="Gene3D" id="3.30.160.20">
    <property type="match status" value="1"/>
</dbReference>
<dbReference type="PROSITE" id="PS50137">
    <property type="entry name" value="DS_RBD"/>
    <property type="match status" value="1"/>
</dbReference>
<feature type="active site" evidence="11">
    <location>
        <position position="116"/>
    </location>
</feature>
<feature type="active site" evidence="11">
    <location>
        <position position="47"/>
    </location>
</feature>
<dbReference type="PANTHER" id="PTHR14950">
    <property type="entry name" value="DICER-RELATED"/>
    <property type="match status" value="1"/>
</dbReference>
<evidence type="ECO:0000256" key="5">
    <source>
        <dbReference type="ARBA" id="ARBA00022723"/>
    </source>
</evidence>
<gene>
    <name evidence="11 14" type="primary">rnc</name>
    <name evidence="14" type="ORF">NARRFE1_02140</name>
</gene>
<dbReference type="EC" id="3.1.26.3" evidence="11"/>
<dbReference type="SUPFAM" id="SSF69065">
    <property type="entry name" value="RNase III domain-like"/>
    <property type="match status" value="1"/>
</dbReference>
<keyword evidence="3 11" id="KW-0507">mRNA processing</keyword>
<dbReference type="PROSITE" id="PS50142">
    <property type="entry name" value="RNASE_3_2"/>
    <property type="match status" value="1"/>
</dbReference>
<dbReference type="Gene3D" id="1.10.1520.10">
    <property type="entry name" value="Ribonuclease III domain"/>
    <property type="match status" value="1"/>
</dbReference>
<accession>A0A2Z5TPM1</accession>
<dbReference type="GO" id="GO:0008033">
    <property type="term" value="P:tRNA processing"/>
    <property type="evidence" value="ECO:0007669"/>
    <property type="project" value="UniProtKB-KW"/>
</dbReference>
<evidence type="ECO:0000259" key="12">
    <source>
        <dbReference type="PROSITE" id="PS50137"/>
    </source>
</evidence>
<dbReference type="SUPFAM" id="SSF54768">
    <property type="entry name" value="dsRNA-binding domain-like"/>
    <property type="match status" value="1"/>
</dbReference>
<dbReference type="CDD" id="cd00593">
    <property type="entry name" value="RIBOc"/>
    <property type="match status" value="1"/>
</dbReference>
<keyword evidence="7 11" id="KW-0378">Hydrolase</keyword>
<comment type="function">
    <text evidence="10 11">Digests double-stranded RNA. Involved in the processing of primary rRNA transcript to yield the immediate precursors to the large and small rRNAs (23S and 16S). Processes some mRNAs, and tRNAs when they are encoded in the rRNA operon. Processes pre-crRNA and tracrRNA of type II CRISPR loci if present in the organism.</text>
</comment>
<dbReference type="GO" id="GO:0019843">
    <property type="term" value="F:rRNA binding"/>
    <property type="evidence" value="ECO:0007669"/>
    <property type="project" value="UniProtKB-KW"/>
</dbReference>
<keyword evidence="15" id="KW-1185">Reference proteome</keyword>
<comment type="subunit">
    <text evidence="11">Homodimer.</text>
</comment>
<evidence type="ECO:0000256" key="6">
    <source>
        <dbReference type="ARBA" id="ARBA00022759"/>
    </source>
</evidence>
<evidence type="ECO:0000256" key="2">
    <source>
        <dbReference type="ARBA" id="ARBA00010183"/>
    </source>
</evidence>
<dbReference type="PANTHER" id="PTHR14950:SF37">
    <property type="entry name" value="ENDORIBONUCLEASE DICER"/>
    <property type="match status" value="1"/>
</dbReference>
<reference evidence="14 15" key="1">
    <citation type="journal article" date="2017" name="Proc. Natl. Acad. Sci. U.S.A.">
        <title>Small genome symbiont underlies cuticle hardness in beetles.</title>
        <authorList>
            <person name="Anbutsu H."/>
            <person name="Moriyama M."/>
            <person name="Nikoh N."/>
            <person name="Hosokawa T."/>
            <person name="Futahashi R."/>
            <person name="Tanahashi M."/>
            <person name="Meng X.Y."/>
            <person name="Kuriwada T."/>
            <person name="Mori N."/>
            <person name="Oshima K."/>
            <person name="Hattori M."/>
            <person name="Fujie M."/>
            <person name="Satoh N."/>
            <person name="Maeda T."/>
            <person name="Shigenobu S."/>
            <person name="Koga R."/>
            <person name="Fukatsu T."/>
        </authorList>
    </citation>
    <scope>NUCLEOTIDE SEQUENCE [LARGE SCALE GENOMIC DNA]</scope>
    <source>
        <strain evidence="14">NARRFE1</strain>
    </source>
</reference>
<keyword evidence="11" id="KW-0963">Cytoplasm</keyword>
<evidence type="ECO:0000313" key="14">
    <source>
        <dbReference type="EMBL" id="BBA85149.1"/>
    </source>
</evidence>
<evidence type="ECO:0000256" key="7">
    <source>
        <dbReference type="ARBA" id="ARBA00022801"/>
    </source>
</evidence>
<organism evidence="14 15">
    <name type="scientific">endosymbiont of Rhynchophorus ferrugineus</name>
    <dbReference type="NCBI Taxonomy" id="1972133"/>
    <lineage>
        <taxon>Bacteria</taxon>
        <taxon>Pseudomonadati</taxon>
        <taxon>Pseudomonadota</taxon>
        <taxon>Gammaproteobacteria</taxon>
        <taxon>Candidatus Nardonella</taxon>
    </lineage>
</organism>
<comment type="catalytic activity">
    <reaction evidence="1 11">
        <text>Endonucleolytic cleavage to 5'-phosphomonoester.</text>
        <dbReference type="EC" id="3.1.26.3"/>
    </reaction>
</comment>
<dbReference type="AlphaFoldDB" id="A0A2Z5TPM1"/>
<dbReference type="GO" id="GO:0005737">
    <property type="term" value="C:cytoplasm"/>
    <property type="evidence" value="ECO:0007669"/>
    <property type="project" value="UniProtKB-SubCell"/>
</dbReference>
<sequence>MDIFTKIYILEKKIIKYNFKNKNLILKSITHKSFSKINNEKLELLGDSILNFIITKIIYKKYTNLNEGEISNLRSILVKSSTLSKIAKKLKINYFIIISEKKNTKIENSILENVLEAIIGAIFLDSKNIYIIEKFIKKIYYYYFNNIKKIIKNNKNFKSELQNYLQNYKISLPIYKILEIKKKINKYNFVILCKINNLSISEYGYGINKQTAEQNAAKKILNILKKKHKN</sequence>
<dbReference type="InterPro" id="IPR036389">
    <property type="entry name" value="RNase_III_sf"/>
</dbReference>
<evidence type="ECO:0000313" key="15">
    <source>
        <dbReference type="Proteomes" id="UP000289537"/>
    </source>
</evidence>
<evidence type="ECO:0000256" key="10">
    <source>
        <dbReference type="ARBA" id="ARBA00049596"/>
    </source>
</evidence>
<evidence type="ECO:0000259" key="13">
    <source>
        <dbReference type="PROSITE" id="PS50142"/>
    </source>
</evidence>
<evidence type="ECO:0000256" key="1">
    <source>
        <dbReference type="ARBA" id="ARBA00000109"/>
    </source>
</evidence>
<dbReference type="Pfam" id="PF00035">
    <property type="entry name" value="dsrm"/>
    <property type="match status" value="1"/>
</dbReference>
<keyword evidence="5 11" id="KW-0479">Metal-binding</keyword>
<dbReference type="SMART" id="SM00535">
    <property type="entry name" value="RIBOc"/>
    <property type="match status" value="1"/>
</dbReference>
<comment type="similarity">
    <text evidence="2">Belongs to the ribonuclease III family.</text>
</comment>
<dbReference type="InterPro" id="IPR011907">
    <property type="entry name" value="RNase_III"/>
</dbReference>
<dbReference type="RefSeq" id="WP_148708496.1">
    <property type="nucleotide sequence ID" value="NZ_AP018161.1"/>
</dbReference>
<feature type="binding site" evidence="11">
    <location>
        <position position="113"/>
    </location>
    <ligand>
        <name>Mg(2+)</name>
        <dbReference type="ChEBI" id="CHEBI:18420"/>
    </ligand>
</feature>
<evidence type="ECO:0000256" key="9">
    <source>
        <dbReference type="ARBA" id="ARBA00022884"/>
    </source>
</evidence>